<dbReference type="Pfam" id="PF04357">
    <property type="entry name" value="TamB"/>
    <property type="match status" value="3"/>
</dbReference>
<evidence type="ECO:0000256" key="6">
    <source>
        <dbReference type="SAM" id="Phobius"/>
    </source>
</evidence>
<feature type="domain" description="Translocation and assembly module TamB C-terminal" evidence="7">
    <location>
        <begin position="1166"/>
        <end position="1240"/>
    </location>
</feature>
<feature type="domain" description="Translocation and assembly module TamB C-terminal" evidence="7">
    <location>
        <begin position="567"/>
        <end position="731"/>
    </location>
</feature>
<dbReference type="InterPro" id="IPR052894">
    <property type="entry name" value="AsmA-related"/>
</dbReference>
<dbReference type="GO" id="GO:0005886">
    <property type="term" value="C:plasma membrane"/>
    <property type="evidence" value="ECO:0007669"/>
    <property type="project" value="InterPro"/>
</dbReference>
<keyword evidence="3 6" id="KW-1133">Transmembrane helix</keyword>
<keyword evidence="4 6" id="KW-0472">Membrane</keyword>
<accession>A0A537K4S7</accession>
<evidence type="ECO:0000256" key="3">
    <source>
        <dbReference type="ARBA" id="ARBA00022989"/>
    </source>
</evidence>
<dbReference type="EMBL" id="VBAK01000107">
    <property type="protein sequence ID" value="TMI90773.1"/>
    <property type="molecule type" value="Genomic_DNA"/>
</dbReference>
<dbReference type="GO" id="GO:0009306">
    <property type="term" value="P:protein secretion"/>
    <property type="evidence" value="ECO:0007669"/>
    <property type="project" value="InterPro"/>
</dbReference>
<keyword evidence="2 6" id="KW-0812">Transmembrane</keyword>
<dbReference type="PANTHER" id="PTHR30441:SF4">
    <property type="entry name" value="PROTEIN ASMA"/>
    <property type="match status" value="1"/>
</dbReference>
<dbReference type="GO" id="GO:0090313">
    <property type="term" value="P:regulation of protein targeting to membrane"/>
    <property type="evidence" value="ECO:0007669"/>
    <property type="project" value="TreeGrafter"/>
</dbReference>
<feature type="region of interest" description="Disordered" evidence="5">
    <location>
        <begin position="1"/>
        <end position="28"/>
    </location>
</feature>
<sequence length="1498" mass="154470">MDDPLDPQRPVPGPHHGPPRFALTSPPRQATRRRFRWRSGAAVTAFALAAALAFGGVLWHRYRASGLLAGDLRRAVVRELEASLGRPVSLGGVTGDLVHRIVLRDLRIAERGGFDHGAAFSAAEVRLTFSWSRLFSTRLDVVGSIAKAELAHPHLVLSRDAAGRWSVGDVSGSRSSAGPGPFRGRVVVEDGSLDFADAFNLPGPPFAASFTRIAGAADFRAGDAVAVSLWGWSPDGEGATVNGAYRPGATSGLDLTATNASVSRWGPYLVRLRELGWTRGRFAGTVHLSVPASSSGVLLDYKAVLRLHEADVEYRPLHLQLRHVTGPITVDSMHAESPGLALVAEGSPVVLDGSIVFGGGPWLQFGLTSPGLDLATVQALFFPKAAVTIAGEAAGRVQVIGPAGAPGLDGEITGAHGRLNGQGFDGLHARLQYGAGLLSLTDLRADAAGGRIGGDLLLNARNPSPSYLFSGSTTDVDVHTLTSAGLPGLAALTGRFSGRMVGVDSGTGLQVMGDVTVGQGSLQGLPFDGLHAVFWRGAAGSVDLDYLSGQIGGAAIYSAGNVGADGALDLNVLVHDLSLADVRARAAPPAAGPAPAQAALDGTADLTGRATGTTDAPVFSGTVTATHGRLGPIAFARAQGDVVVTPGGLSSQDLVLQNGPARYRLSGGLTFDPPSAANLRLEADNVDAQWLSVALASAPDMTGTLSGDLTVNGPLGAPTVAGRVALDRGRVGGQRIDHAEAQLAPEAGRIRIAEAEARVNGSRLQAAGTIDPEGPIDLRVWAENLRPADVTAALGLNVAAEGGLTLSGEVGGTLRNPRLAGEVSAHSLVVGGEAFDASGALEYQGGTLRLHSFQLIQGPSSYRLSGEIRPGPDPTAGLALDIDHGEVATVLAAMGLRMPAPIRGTLDGRVELSGALDDPSARLTLTLRDATFGAYAIGTGAADLTLTHQKIEIDRFEIHPAQGQVAAKGRIDLAGPSAVEVSAQDINPDFLRPFFPFDQPFEGSLTFTAQFTGTTQDPTAGLSLDATDVGVSGALADRITGLAYYTNGTLHIEQAVVAKGPHKVVLAGTLPVDAKTMTLDPGRPLALQLRLQDAGLSSLVFLTPQITDATGTIAGAVDVAGTVAAPQMTGFLRSSEGRLSVRGLRTPLERLNVDLSFSQDNIQVRDLSAALGQGQIAASGAVEITNFRPGNVQLAFTATHAAVDVPGLYNGLVDAGLQLSGPWAQPTLSGTATLSDAVLSPGATGPAGGIPRLGLDVTVEAGQNDVFAVGAIRAHVTGSVHAGGTLDHPLLAGRVVAPDGEVDFLGSAFRLTSGEAVFSESLGIEPRVSMRAQQVYGDTLVFLDINGLAFHLTTSDLAVTSDPPMTQADLLNMIARNAGYFGDPESILGQGVGRYLLGSIRGALNLNEFAVTYSHESPVTLRIGKFLLQNIYLTVSEVFPGPTATTLPAAGSLTRPVPPGTSYAIGGLEYFLSPSVLAAFNVDTLGGTGVFLVTRFPF</sequence>
<protein>
    <recommendedName>
        <fullName evidence="7">Translocation and assembly module TamB C-terminal domain-containing protein</fullName>
    </recommendedName>
</protein>
<dbReference type="Proteomes" id="UP000318509">
    <property type="component" value="Unassembled WGS sequence"/>
</dbReference>
<evidence type="ECO:0000256" key="4">
    <source>
        <dbReference type="ARBA" id="ARBA00023136"/>
    </source>
</evidence>
<evidence type="ECO:0000256" key="5">
    <source>
        <dbReference type="SAM" id="MobiDB-lite"/>
    </source>
</evidence>
<feature type="domain" description="Translocation and assembly module TamB C-terminal" evidence="7">
    <location>
        <begin position="1254"/>
        <end position="1440"/>
    </location>
</feature>
<evidence type="ECO:0000313" key="9">
    <source>
        <dbReference type="Proteomes" id="UP000318509"/>
    </source>
</evidence>
<organism evidence="8 9">
    <name type="scientific">Candidatus Segetimicrobium genomatis</name>
    <dbReference type="NCBI Taxonomy" id="2569760"/>
    <lineage>
        <taxon>Bacteria</taxon>
        <taxon>Bacillati</taxon>
        <taxon>Candidatus Sysuimicrobiota</taxon>
        <taxon>Candidatus Sysuimicrobiia</taxon>
        <taxon>Candidatus Sysuimicrobiales</taxon>
        <taxon>Candidatus Segetimicrobiaceae</taxon>
        <taxon>Candidatus Segetimicrobium</taxon>
    </lineage>
</organism>
<evidence type="ECO:0000259" key="7">
    <source>
        <dbReference type="Pfam" id="PF04357"/>
    </source>
</evidence>
<dbReference type="InterPro" id="IPR007452">
    <property type="entry name" value="TamB_C"/>
</dbReference>
<comment type="subcellular location">
    <subcellularLocation>
        <location evidence="1">Membrane</location>
        <topology evidence="1">Single-pass membrane protein</topology>
    </subcellularLocation>
</comment>
<feature type="transmembrane region" description="Helical" evidence="6">
    <location>
        <begin position="41"/>
        <end position="59"/>
    </location>
</feature>
<evidence type="ECO:0000313" key="8">
    <source>
        <dbReference type="EMBL" id="TMI90773.1"/>
    </source>
</evidence>
<dbReference type="PANTHER" id="PTHR30441">
    <property type="entry name" value="DUF748 DOMAIN-CONTAINING PROTEIN"/>
    <property type="match status" value="1"/>
</dbReference>
<proteinExistence type="predicted"/>
<evidence type="ECO:0000256" key="2">
    <source>
        <dbReference type="ARBA" id="ARBA00022692"/>
    </source>
</evidence>
<reference evidence="8 9" key="1">
    <citation type="journal article" date="2019" name="Nat. Microbiol.">
        <title>Mediterranean grassland soil C-N compound turnover is dependent on rainfall and depth, and is mediated by genomically divergent microorganisms.</title>
        <authorList>
            <person name="Diamond S."/>
            <person name="Andeer P.F."/>
            <person name="Li Z."/>
            <person name="Crits-Christoph A."/>
            <person name="Burstein D."/>
            <person name="Anantharaman K."/>
            <person name="Lane K.R."/>
            <person name="Thomas B.C."/>
            <person name="Pan C."/>
            <person name="Northen T.R."/>
            <person name="Banfield J.F."/>
        </authorList>
    </citation>
    <scope>NUCLEOTIDE SEQUENCE [LARGE SCALE GENOMIC DNA]</scope>
    <source>
        <strain evidence="8">NP_3</strain>
    </source>
</reference>
<evidence type="ECO:0000256" key="1">
    <source>
        <dbReference type="ARBA" id="ARBA00004167"/>
    </source>
</evidence>
<gene>
    <name evidence="8" type="ORF">E6H00_06015</name>
</gene>
<comment type="caution">
    <text evidence="8">The sequence shown here is derived from an EMBL/GenBank/DDBJ whole genome shotgun (WGS) entry which is preliminary data.</text>
</comment>
<name>A0A537K4S7_9BACT</name>
<feature type="compositionally biased region" description="Pro residues" evidence="5">
    <location>
        <begin position="7"/>
        <end position="16"/>
    </location>
</feature>